<organism evidence="2 3">
    <name type="scientific">Coccidioides posadasii RMSCC 3488</name>
    <dbReference type="NCBI Taxonomy" id="454284"/>
    <lineage>
        <taxon>Eukaryota</taxon>
        <taxon>Fungi</taxon>
        <taxon>Dikarya</taxon>
        <taxon>Ascomycota</taxon>
        <taxon>Pezizomycotina</taxon>
        <taxon>Eurotiomycetes</taxon>
        <taxon>Eurotiomycetidae</taxon>
        <taxon>Onygenales</taxon>
        <taxon>Onygenaceae</taxon>
        <taxon>Coccidioides</taxon>
    </lineage>
</organism>
<dbReference type="OrthoDB" id="10539935at2759"/>
<reference evidence="3" key="2">
    <citation type="journal article" date="2009" name="Genome Res.">
        <title>Comparative genomic analyses of the human fungal pathogens Coccidioides and their relatives.</title>
        <authorList>
            <person name="Sharpton T.J."/>
            <person name="Stajich J.E."/>
            <person name="Rounsley S.D."/>
            <person name="Gardner M.J."/>
            <person name="Wortman J.R."/>
            <person name="Jordar V.S."/>
            <person name="Maiti R."/>
            <person name="Kodira C.D."/>
            <person name="Neafsey D.E."/>
            <person name="Zeng Q."/>
            <person name="Hung C.-Y."/>
            <person name="McMahan C."/>
            <person name="Muszewska A."/>
            <person name="Grynberg M."/>
            <person name="Mandel M.A."/>
            <person name="Kellner E.M."/>
            <person name="Barker B.M."/>
            <person name="Galgiani J.N."/>
            <person name="Orbach M.J."/>
            <person name="Kirkland T.N."/>
            <person name="Cole G.T."/>
            <person name="Henn M.R."/>
            <person name="Birren B.W."/>
            <person name="Taylor J.W."/>
        </authorList>
    </citation>
    <scope>NUCLEOTIDE SEQUENCE [LARGE SCALE GENOMIC DNA]</scope>
    <source>
        <strain evidence="3">RMSCC 3488</strain>
    </source>
</reference>
<evidence type="ECO:0000256" key="1">
    <source>
        <dbReference type="SAM" id="MobiDB-lite"/>
    </source>
</evidence>
<name>A0A0J6F915_COCPO</name>
<dbReference type="AlphaFoldDB" id="A0A0J6F915"/>
<proteinExistence type="predicted"/>
<accession>A0A0J6F915</accession>
<gene>
    <name evidence="2" type="ORF">CPAG_05836</name>
</gene>
<dbReference type="Proteomes" id="UP000054567">
    <property type="component" value="Unassembled WGS sequence"/>
</dbReference>
<reference evidence="2 3" key="1">
    <citation type="submission" date="2007-06" db="EMBL/GenBank/DDBJ databases">
        <title>The Genome Sequence of Coccidioides posadasii RMSCC_3488.</title>
        <authorList>
            <consortium name="Coccidioides Genome Resources Consortium"/>
            <consortium name="The Broad Institute Genome Sequencing Platform"/>
            <person name="Henn M.R."/>
            <person name="Sykes S."/>
            <person name="Young S."/>
            <person name="Jaffe D."/>
            <person name="Berlin A."/>
            <person name="Alvarez P."/>
            <person name="Butler J."/>
            <person name="Gnerre S."/>
            <person name="Grabherr M."/>
            <person name="Mauceli E."/>
            <person name="Brockman W."/>
            <person name="Kodira C."/>
            <person name="Alvarado L."/>
            <person name="Zeng Q."/>
            <person name="Crawford M."/>
            <person name="Antoine C."/>
            <person name="Devon K."/>
            <person name="Galgiani J."/>
            <person name="Orsborn K."/>
            <person name="Lewis M.L."/>
            <person name="Nusbaum C."/>
            <person name="Galagan J."/>
            <person name="Birren B."/>
        </authorList>
    </citation>
    <scope>NUCLEOTIDE SEQUENCE [LARGE SCALE GENOMIC DNA]</scope>
    <source>
        <strain evidence="2 3">RMSCC 3488</strain>
    </source>
</reference>
<protein>
    <submittedName>
        <fullName evidence="2">Uncharacterized protein</fullName>
    </submittedName>
</protein>
<feature type="compositionally biased region" description="Basic and acidic residues" evidence="1">
    <location>
        <begin position="74"/>
        <end position="87"/>
    </location>
</feature>
<sequence length="105" mass="11844">MCVKDDPVEYTWKCGHTAPHLLGSEIYWCAEALQRGRLCAIIQPSDKARTRDWAETTVCPTCRPRRASEGSMYEYHKDDHEKDDKGRPPKRRLGSVGPSGIITGV</sequence>
<dbReference type="EMBL" id="DS268111">
    <property type="protein sequence ID" value="KMM69521.1"/>
    <property type="molecule type" value="Genomic_DNA"/>
</dbReference>
<feature type="region of interest" description="Disordered" evidence="1">
    <location>
        <begin position="70"/>
        <end position="105"/>
    </location>
</feature>
<evidence type="ECO:0000313" key="2">
    <source>
        <dbReference type="EMBL" id="KMM69521.1"/>
    </source>
</evidence>
<dbReference type="VEuPathDB" id="FungiDB:CPAG_05836"/>
<evidence type="ECO:0000313" key="3">
    <source>
        <dbReference type="Proteomes" id="UP000054567"/>
    </source>
</evidence>
<reference evidence="3" key="3">
    <citation type="journal article" date="2010" name="Genome Res.">
        <title>Population genomic sequencing of Coccidioides fungi reveals recent hybridization and transposon control.</title>
        <authorList>
            <person name="Neafsey D.E."/>
            <person name="Barker B.M."/>
            <person name="Sharpton T.J."/>
            <person name="Stajich J.E."/>
            <person name="Park D.J."/>
            <person name="Whiston E."/>
            <person name="Hung C.-Y."/>
            <person name="McMahan C."/>
            <person name="White J."/>
            <person name="Sykes S."/>
            <person name="Heiman D."/>
            <person name="Young S."/>
            <person name="Zeng Q."/>
            <person name="Abouelleil A."/>
            <person name="Aftuck L."/>
            <person name="Bessette D."/>
            <person name="Brown A."/>
            <person name="FitzGerald M."/>
            <person name="Lui A."/>
            <person name="Macdonald J.P."/>
            <person name="Priest M."/>
            <person name="Orbach M.J."/>
            <person name="Galgiani J.N."/>
            <person name="Kirkland T.N."/>
            <person name="Cole G.T."/>
            <person name="Birren B.W."/>
            <person name="Henn M.R."/>
            <person name="Taylor J.W."/>
            <person name="Rounsley S.D."/>
        </authorList>
    </citation>
    <scope>NUCLEOTIDE SEQUENCE [LARGE SCALE GENOMIC DNA]</scope>
    <source>
        <strain evidence="3">RMSCC 3488</strain>
    </source>
</reference>